<feature type="transmembrane region" description="Helical" evidence="12">
    <location>
        <begin position="571"/>
        <end position="591"/>
    </location>
</feature>
<evidence type="ECO:0000313" key="13">
    <source>
        <dbReference type="EMBL" id="CAD7225156.1"/>
    </source>
</evidence>
<evidence type="ECO:0000256" key="4">
    <source>
        <dbReference type="ARBA" id="ARBA00022475"/>
    </source>
</evidence>
<evidence type="ECO:0000256" key="8">
    <source>
        <dbReference type="ARBA" id="ARBA00023065"/>
    </source>
</evidence>
<accession>A0A7R8W7C4</accession>
<comment type="similarity">
    <text evidence="2">Belongs to the otopetrin family.</text>
</comment>
<dbReference type="AlphaFoldDB" id="A0A7R8W7C4"/>
<name>A0A7R8W7C4_9CRUS</name>
<evidence type="ECO:0000256" key="6">
    <source>
        <dbReference type="ARBA" id="ARBA00022781"/>
    </source>
</evidence>
<evidence type="ECO:0000256" key="5">
    <source>
        <dbReference type="ARBA" id="ARBA00022692"/>
    </source>
</evidence>
<feature type="transmembrane region" description="Helical" evidence="12">
    <location>
        <begin position="738"/>
        <end position="759"/>
    </location>
</feature>
<keyword evidence="4" id="KW-1003">Cell membrane</keyword>
<keyword evidence="6" id="KW-0375">Hydrogen ion transport</keyword>
<protein>
    <submittedName>
        <fullName evidence="13">Uncharacterized protein</fullName>
    </submittedName>
</protein>
<feature type="transmembrane region" description="Helical" evidence="12">
    <location>
        <begin position="472"/>
        <end position="494"/>
    </location>
</feature>
<sequence length="832" mass="92283">MSVHDSIVDGLSASDLPHPPLKMTEKEGPVLLAIRRLSMDVDVKQIGIMWCWGLPVSSHEGPESMPLHGRHGKDSVELSAIPRSRSIDDIQEEEDALAGATLAAAESLESEVTSEEEDEVTDEATNPNQGFPNSSSNSALVRESALGSKTKRPHQRSLASSASEQKKQMKKFAIGLGEESDTMPDTPNRLWPNTKTKDERYHIDPETMEVSTVGEAYRKDAQRKWKHYASASFWSMTSALYGKILVVMGLAFPLAEVISNDVPTYFFNGFYLYLKLGSVVFLLYVYIYLISTKKLTSRGLKRAATNDSLSVATFFIRSAKSMASLHDYFRKNLGKETSNGKKSGPSRTLSKEEGSASIDLDEGMDDGLQSSSQGGGFMRTDSSSDGGPHLIPFIKEEESVHYGSFYLRLGVVAFGTGNMIYSGLEVTRFIDMEEGCSAPLTPLAAGVRCLFTFIQMYFVFLNSKMMIPKRFYLGQFGLMHMIATNLCVWLHVLVEESKHEFLTLTTEGDYISDVSHTGGEHLSNTTEEHHVLKDEGHLPKDVASDLHDKHSLHYCDRSSVMGRLVQDASPFLFPCVIEYSLICAAILYVMWKNLNPKPPDEAGKNKTKSSHSMIKITSKQSRHVYHMDCEGANRGLFVGILVMVLTAISLIVFFVLMQSDEMKDMAITEANISELCLYTLTSLAACIGMFRMRNMRYEMGKDLEIDQILLIVAQSGLFLYSIFVIIGSYFVAAWDISVIPMITGLAMLIQAILQTAFILDASRRCCTNSKQVRVAPPSPVLSLPPFSNAPSTSREFHWLGADRSCKHNVDDKEHTQSRASSGVLFSSILLAE</sequence>
<gene>
    <name evidence="13" type="ORF">CTOB1V02_LOCUS3102</name>
</gene>
<feature type="transmembrane region" description="Helical" evidence="12">
    <location>
        <begin position="272"/>
        <end position="291"/>
    </location>
</feature>
<feature type="region of interest" description="Disordered" evidence="11">
    <location>
        <begin position="104"/>
        <end position="166"/>
    </location>
</feature>
<feature type="transmembrane region" description="Helical" evidence="12">
    <location>
        <begin position="228"/>
        <end position="252"/>
    </location>
</feature>
<evidence type="ECO:0000256" key="10">
    <source>
        <dbReference type="ARBA" id="ARBA00023303"/>
    </source>
</evidence>
<dbReference type="Pfam" id="PF03189">
    <property type="entry name" value="Otopetrin"/>
    <property type="match status" value="1"/>
</dbReference>
<feature type="compositionally biased region" description="Acidic residues" evidence="11">
    <location>
        <begin position="108"/>
        <end position="122"/>
    </location>
</feature>
<keyword evidence="7 12" id="KW-1133">Transmembrane helix</keyword>
<dbReference type="PANTHER" id="PTHR21522:SF61">
    <property type="entry name" value="PROTON CHANNEL OTOPLC"/>
    <property type="match status" value="1"/>
</dbReference>
<feature type="transmembrane region" description="Helical" evidence="12">
    <location>
        <begin position="443"/>
        <end position="460"/>
    </location>
</feature>
<keyword evidence="9 12" id="KW-0472">Membrane</keyword>
<feature type="transmembrane region" description="Helical" evidence="12">
    <location>
        <begin position="710"/>
        <end position="732"/>
    </location>
</feature>
<feature type="region of interest" description="Disordered" evidence="11">
    <location>
        <begin position="336"/>
        <end position="384"/>
    </location>
</feature>
<evidence type="ECO:0000256" key="11">
    <source>
        <dbReference type="SAM" id="MobiDB-lite"/>
    </source>
</evidence>
<evidence type="ECO:0000256" key="2">
    <source>
        <dbReference type="ARBA" id="ARBA00006513"/>
    </source>
</evidence>
<feature type="compositionally biased region" description="Polar residues" evidence="11">
    <location>
        <begin position="336"/>
        <end position="348"/>
    </location>
</feature>
<feature type="region of interest" description="Disordered" evidence="11">
    <location>
        <begin position="1"/>
        <end position="23"/>
    </location>
</feature>
<evidence type="ECO:0000256" key="1">
    <source>
        <dbReference type="ARBA" id="ARBA00004651"/>
    </source>
</evidence>
<proteinExistence type="inferred from homology"/>
<evidence type="ECO:0000256" key="9">
    <source>
        <dbReference type="ARBA" id="ARBA00023136"/>
    </source>
</evidence>
<dbReference type="InterPro" id="IPR004878">
    <property type="entry name" value="Otopetrin"/>
</dbReference>
<evidence type="ECO:0000256" key="3">
    <source>
        <dbReference type="ARBA" id="ARBA00022448"/>
    </source>
</evidence>
<evidence type="ECO:0000256" key="12">
    <source>
        <dbReference type="SAM" id="Phobius"/>
    </source>
</evidence>
<reference evidence="13" key="1">
    <citation type="submission" date="2020-11" db="EMBL/GenBank/DDBJ databases">
        <authorList>
            <person name="Tran Van P."/>
        </authorList>
    </citation>
    <scope>NUCLEOTIDE SEQUENCE</scope>
</reference>
<dbReference type="PANTHER" id="PTHR21522">
    <property type="entry name" value="PROTON CHANNEL OTOP"/>
    <property type="match status" value="1"/>
</dbReference>
<keyword evidence="5 12" id="KW-0812">Transmembrane</keyword>
<feature type="transmembrane region" description="Helical" evidence="12">
    <location>
        <begin position="670"/>
        <end position="690"/>
    </location>
</feature>
<evidence type="ECO:0000256" key="7">
    <source>
        <dbReference type="ARBA" id="ARBA00022989"/>
    </source>
</evidence>
<feature type="compositionally biased region" description="Polar residues" evidence="11">
    <location>
        <begin position="125"/>
        <end position="139"/>
    </location>
</feature>
<feature type="transmembrane region" description="Helical" evidence="12">
    <location>
        <begin position="405"/>
        <end position="423"/>
    </location>
</feature>
<feature type="transmembrane region" description="Helical" evidence="12">
    <location>
        <begin position="636"/>
        <end position="658"/>
    </location>
</feature>
<dbReference type="GO" id="GO:0005886">
    <property type="term" value="C:plasma membrane"/>
    <property type="evidence" value="ECO:0007669"/>
    <property type="project" value="UniProtKB-SubCell"/>
</dbReference>
<dbReference type="EMBL" id="OB660513">
    <property type="protein sequence ID" value="CAD7225156.1"/>
    <property type="molecule type" value="Genomic_DNA"/>
</dbReference>
<organism evidence="13">
    <name type="scientific">Cyprideis torosa</name>
    <dbReference type="NCBI Taxonomy" id="163714"/>
    <lineage>
        <taxon>Eukaryota</taxon>
        <taxon>Metazoa</taxon>
        <taxon>Ecdysozoa</taxon>
        <taxon>Arthropoda</taxon>
        <taxon>Crustacea</taxon>
        <taxon>Oligostraca</taxon>
        <taxon>Ostracoda</taxon>
        <taxon>Podocopa</taxon>
        <taxon>Podocopida</taxon>
        <taxon>Cytherocopina</taxon>
        <taxon>Cytheroidea</taxon>
        <taxon>Cytherideidae</taxon>
        <taxon>Cyprideis</taxon>
    </lineage>
</organism>
<comment type="subcellular location">
    <subcellularLocation>
        <location evidence="1">Cell membrane</location>
        <topology evidence="1">Multi-pass membrane protein</topology>
    </subcellularLocation>
</comment>
<dbReference type="OrthoDB" id="6429739at2759"/>
<dbReference type="GO" id="GO:0015252">
    <property type="term" value="F:proton channel activity"/>
    <property type="evidence" value="ECO:0007669"/>
    <property type="project" value="InterPro"/>
</dbReference>
<keyword evidence="8" id="KW-0406">Ion transport</keyword>
<keyword evidence="10" id="KW-0407">Ion channel</keyword>
<keyword evidence="3" id="KW-0813">Transport</keyword>